<keyword evidence="13 14" id="KW-0342">GTP-binding</keyword>
<keyword evidence="12 14" id="KW-0067">ATP-binding</keyword>
<dbReference type="CDD" id="cd00544">
    <property type="entry name" value="CobU"/>
    <property type="match status" value="1"/>
</dbReference>
<sequence>MIYFYLGGARSGKSRLAEQQTLSLSARPFYIATAQPLDEEMQARIAMHQAQRDPRFQSLEAPLELSEAIQARQNQHQAILVDCLTLWLSNQLFQNFDQWPDVRRRFLDQLKQTRCDVVLVSNEVGQGIVPMGKETRRFVDEAGWLHQDIAAMADQSFFIIAGKKITLGELP</sequence>
<evidence type="ECO:0000256" key="13">
    <source>
        <dbReference type="ARBA" id="ARBA00023134"/>
    </source>
</evidence>
<evidence type="ECO:0000313" key="18">
    <source>
        <dbReference type="Proteomes" id="UP000032266"/>
    </source>
</evidence>
<comment type="similarity">
    <text evidence="7 14">Belongs to the CobU/CobP family.</text>
</comment>
<evidence type="ECO:0000256" key="1">
    <source>
        <dbReference type="ARBA" id="ARBA00000312"/>
    </source>
</evidence>
<evidence type="ECO:0000256" key="5">
    <source>
        <dbReference type="ARBA" id="ARBA00004692"/>
    </source>
</evidence>
<evidence type="ECO:0000256" key="15">
    <source>
        <dbReference type="PIRSR" id="PIRSR006135-1"/>
    </source>
</evidence>
<keyword evidence="11 14" id="KW-0418">Kinase</keyword>
<dbReference type="InterPro" id="IPR027417">
    <property type="entry name" value="P-loop_NTPase"/>
</dbReference>
<feature type="binding site" evidence="16">
    <location>
        <position position="82"/>
    </location>
    <ligand>
        <name>GTP</name>
        <dbReference type="ChEBI" id="CHEBI:37565"/>
    </ligand>
</feature>
<dbReference type="Pfam" id="PF02283">
    <property type="entry name" value="CobU"/>
    <property type="match status" value="1"/>
</dbReference>
<dbReference type="EC" id="2.7.7.62" evidence="14"/>
<keyword evidence="18" id="KW-1185">Reference proteome</keyword>
<evidence type="ECO:0000256" key="7">
    <source>
        <dbReference type="ARBA" id="ARBA00007490"/>
    </source>
</evidence>
<dbReference type="SUPFAM" id="SSF52540">
    <property type="entry name" value="P-loop containing nucleoside triphosphate hydrolases"/>
    <property type="match status" value="1"/>
</dbReference>
<dbReference type="GO" id="GO:0008820">
    <property type="term" value="F:cobinamide phosphate guanylyltransferase activity"/>
    <property type="evidence" value="ECO:0007669"/>
    <property type="project" value="UniProtKB-UniRule"/>
</dbReference>
<feature type="active site" description="GMP-histidine intermediate" evidence="15">
    <location>
        <position position="48"/>
    </location>
</feature>
<evidence type="ECO:0000256" key="4">
    <source>
        <dbReference type="ARBA" id="ARBA00003889"/>
    </source>
</evidence>
<dbReference type="GO" id="GO:0009236">
    <property type="term" value="P:cobalamin biosynthetic process"/>
    <property type="evidence" value="ECO:0007669"/>
    <property type="project" value="UniProtKB-UniRule"/>
</dbReference>
<dbReference type="HOGENOM" id="CLU_094161_0_1_6"/>
<evidence type="ECO:0000256" key="8">
    <source>
        <dbReference type="ARBA" id="ARBA00022573"/>
    </source>
</evidence>
<dbReference type="Gene3D" id="3.40.50.300">
    <property type="entry name" value="P-loop containing nucleotide triphosphate hydrolases"/>
    <property type="match status" value="1"/>
</dbReference>
<evidence type="ECO:0000256" key="6">
    <source>
        <dbReference type="ARBA" id="ARBA00005159"/>
    </source>
</evidence>
<protein>
    <recommendedName>
        <fullName evidence="14">Bifunctional adenosylcobalamin biosynthesis protein</fullName>
        <ecNumber evidence="14">2.7.1.156</ecNumber>
        <ecNumber evidence="14">2.7.7.62</ecNumber>
    </recommendedName>
</protein>
<dbReference type="GO" id="GO:0043752">
    <property type="term" value="F:adenosylcobinamide kinase activity"/>
    <property type="evidence" value="ECO:0007669"/>
    <property type="project" value="UniProtKB-EC"/>
</dbReference>
<dbReference type="PANTHER" id="PTHR34848:SF1">
    <property type="entry name" value="BIFUNCTIONAL ADENOSYLCOBALAMIN BIOSYNTHESIS PROTEIN COBU"/>
    <property type="match status" value="1"/>
</dbReference>
<dbReference type="UniPathway" id="UPA00148">
    <property type="reaction ID" value="UER00236"/>
</dbReference>
<reference evidence="17 18" key="1">
    <citation type="submission" date="2014-01" db="EMBL/GenBank/DDBJ databases">
        <title>Full genme sequencing of cellulolytic bacterium Gynuella sunshinyii YC6258T gen. nov., sp. nov.</title>
        <authorList>
            <person name="Khan H."/>
            <person name="Chung E.J."/>
            <person name="Chung Y.R."/>
        </authorList>
    </citation>
    <scope>NUCLEOTIDE SEQUENCE [LARGE SCALE GENOMIC DNA]</scope>
    <source>
        <strain evidence="17 18">YC6258</strain>
    </source>
</reference>
<proteinExistence type="inferred from homology"/>
<dbReference type="GO" id="GO:0005524">
    <property type="term" value="F:ATP binding"/>
    <property type="evidence" value="ECO:0007669"/>
    <property type="project" value="UniProtKB-UniRule"/>
</dbReference>
<dbReference type="GO" id="GO:0005525">
    <property type="term" value="F:GTP binding"/>
    <property type="evidence" value="ECO:0007669"/>
    <property type="project" value="UniProtKB-UniRule"/>
</dbReference>
<evidence type="ECO:0000256" key="14">
    <source>
        <dbReference type="PIRNR" id="PIRNR006135"/>
    </source>
</evidence>
<feature type="binding site" evidence="16">
    <location>
        <begin position="7"/>
        <end position="14"/>
    </location>
    <ligand>
        <name>GTP</name>
        <dbReference type="ChEBI" id="CHEBI:37565"/>
    </ligand>
</feature>
<evidence type="ECO:0000256" key="2">
    <source>
        <dbReference type="ARBA" id="ARBA00000711"/>
    </source>
</evidence>
<keyword evidence="9 14" id="KW-0808">Transferase</keyword>
<name>A0A0C5VH82_9GAMM</name>
<dbReference type="NCBIfam" id="NF004469">
    <property type="entry name" value="PRK05800.1"/>
    <property type="match status" value="1"/>
</dbReference>
<dbReference type="InterPro" id="IPR003203">
    <property type="entry name" value="CobU/CobP"/>
</dbReference>
<comment type="catalytic activity">
    <reaction evidence="3">
        <text>adenosylcob(III)inamide + GTP = adenosylcob(III)inamide phosphate + GDP + H(+)</text>
        <dbReference type="Rhea" id="RHEA:15765"/>
        <dbReference type="ChEBI" id="CHEBI:2480"/>
        <dbReference type="ChEBI" id="CHEBI:15378"/>
        <dbReference type="ChEBI" id="CHEBI:37565"/>
        <dbReference type="ChEBI" id="CHEBI:58189"/>
        <dbReference type="ChEBI" id="CHEBI:58502"/>
        <dbReference type="EC" id="2.7.1.156"/>
    </reaction>
</comment>
<dbReference type="EMBL" id="CP007142">
    <property type="protein sequence ID" value="AJQ93601.1"/>
    <property type="molecule type" value="Genomic_DNA"/>
</dbReference>
<feature type="binding site" evidence="16">
    <location>
        <begin position="32"/>
        <end position="34"/>
    </location>
    <ligand>
        <name>GTP</name>
        <dbReference type="ChEBI" id="CHEBI:37565"/>
    </ligand>
</feature>
<dbReference type="RefSeq" id="WP_044616346.1">
    <property type="nucleotide sequence ID" value="NZ_CP007142.1"/>
</dbReference>
<evidence type="ECO:0000256" key="10">
    <source>
        <dbReference type="ARBA" id="ARBA00022741"/>
    </source>
</evidence>
<keyword evidence="17" id="KW-0548">Nucleotidyltransferase</keyword>
<dbReference type="OrthoDB" id="9788370at2"/>
<comment type="catalytic activity">
    <reaction evidence="1 14">
        <text>adenosylcob(III)inamide + ATP = adenosylcob(III)inamide phosphate + ADP + H(+)</text>
        <dbReference type="Rhea" id="RHEA:15769"/>
        <dbReference type="ChEBI" id="CHEBI:2480"/>
        <dbReference type="ChEBI" id="CHEBI:15378"/>
        <dbReference type="ChEBI" id="CHEBI:30616"/>
        <dbReference type="ChEBI" id="CHEBI:58502"/>
        <dbReference type="ChEBI" id="CHEBI:456216"/>
        <dbReference type="EC" id="2.7.1.156"/>
    </reaction>
</comment>
<organism evidence="17 18">
    <name type="scientific">Gynuella sunshinyii YC6258</name>
    <dbReference type="NCBI Taxonomy" id="1445510"/>
    <lineage>
        <taxon>Bacteria</taxon>
        <taxon>Pseudomonadati</taxon>
        <taxon>Pseudomonadota</taxon>
        <taxon>Gammaproteobacteria</taxon>
        <taxon>Oceanospirillales</taxon>
        <taxon>Saccharospirillaceae</taxon>
        <taxon>Gynuella</taxon>
    </lineage>
</organism>
<dbReference type="KEGG" id="gsn:YC6258_01553"/>
<evidence type="ECO:0000313" key="17">
    <source>
        <dbReference type="EMBL" id="AJQ93601.1"/>
    </source>
</evidence>
<dbReference type="AlphaFoldDB" id="A0A0C5VH82"/>
<dbReference type="Proteomes" id="UP000032266">
    <property type="component" value="Chromosome"/>
</dbReference>
<evidence type="ECO:0000256" key="3">
    <source>
        <dbReference type="ARBA" id="ARBA00001522"/>
    </source>
</evidence>
<accession>A0A0C5VH82</accession>
<dbReference type="STRING" id="1445510.YC6258_01553"/>
<feature type="binding site" evidence="16">
    <location>
        <position position="60"/>
    </location>
    <ligand>
        <name>GTP</name>
        <dbReference type="ChEBI" id="CHEBI:37565"/>
    </ligand>
</feature>
<gene>
    <name evidence="17" type="ORF">YC6258_01553</name>
</gene>
<dbReference type="PIRSF" id="PIRSF006135">
    <property type="entry name" value="CobU"/>
    <property type="match status" value="1"/>
</dbReference>
<dbReference type="PANTHER" id="PTHR34848">
    <property type="match status" value="1"/>
</dbReference>
<comment type="function">
    <text evidence="4 14">Catalyzes ATP-dependent phosphorylation of adenosylcobinamide and addition of GMP to adenosylcobinamide phosphate.</text>
</comment>
<evidence type="ECO:0000256" key="12">
    <source>
        <dbReference type="ARBA" id="ARBA00022840"/>
    </source>
</evidence>
<dbReference type="PATRIC" id="fig|1445510.3.peg.1519"/>
<evidence type="ECO:0000256" key="11">
    <source>
        <dbReference type="ARBA" id="ARBA00022777"/>
    </source>
</evidence>
<comment type="pathway">
    <text evidence="5 14">Cofactor biosynthesis; adenosylcobalamin biosynthesis; adenosylcobalamin from cob(II)yrinate a,c-diamide: step 6/7.</text>
</comment>
<comment type="catalytic activity">
    <reaction evidence="2 14">
        <text>adenosylcob(III)inamide phosphate + GTP + H(+) = adenosylcob(III)inamide-GDP + diphosphate</text>
        <dbReference type="Rhea" id="RHEA:22712"/>
        <dbReference type="ChEBI" id="CHEBI:15378"/>
        <dbReference type="ChEBI" id="CHEBI:33019"/>
        <dbReference type="ChEBI" id="CHEBI:37565"/>
        <dbReference type="ChEBI" id="CHEBI:58502"/>
        <dbReference type="ChEBI" id="CHEBI:60487"/>
        <dbReference type="EC" id="2.7.7.62"/>
    </reaction>
</comment>
<comment type="pathway">
    <text evidence="6 14">Cofactor biosynthesis; adenosylcobalamin biosynthesis; adenosylcobalamin from cob(II)yrinate a,c-diamide: step 5/7.</text>
</comment>
<evidence type="ECO:0000256" key="9">
    <source>
        <dbReference type="ARBA" id="ARBA00022679"/>
    </source>
</evidence>
<evidence type="ECO:0000256" key="16">
    <source>
        <dbReference type="PIRSR" id="PIRSR006135-2"/>
    </source>
</evidence>
<keyword evidence="10 14" id="KW-0547">Nucleotide-binding</keyword>
<dbReference type="EC" id="2.7.1.156" evidence="14"/>
<keyword evidence="8 14" id="KW-0169">Cobalamin biosynthesis</keyword>